<keyword evidence="2" id="KW-0808">Transferase</keyword>
<name>A0A6P1YEI3_9FIRM</name>
<reference evidence="2 3" key="1">
    <citation type="submission" date="2020-02" db="EMBL/GenBank/DDBJ databases">
        <title>Thermophilic hydrogen producing bacteria, Caloranaerobacter azorensis.</title>
        <authorList>
            <person name="Baek K."/>
        </authorList>
    </citation>
    <scope>NUCLEOTIDE SEQUENCE [LARGE SCALE GENOMIC DNA]</scope>
    <source>
        <strain evidence="2 3">T3-1</strain>
    </source>
</reference>
<dbReference type="Proteomes" id="UP000464452">
    <property type="component" value="Chromosome"/>
</dbReference>
<protein>
    <submittedName>
        <fullName evidence="2">GNAT family N-acetyltransferase</fullName>
    </submittedName>
</protein>
<dbReference type="PROSITE" id="PS51186">
    <property type="entry name" value="GNAT"/>
    <property type="match status" value="1"/>
</dbReference>
<dbReference type="InterPro" id="IPR016181">
    <property type="entry name" value="Acyl_CoA_acyltransferase"/>
</dbReference>
<dbReference type="RefSeq" id="WP_163235326.1">
    <property type="nucleotide sequence ID" value="NZ_CP048617.1"/>
</dbReference>
<dbReference type="GO" id="GO:0016747">
    <property type="term" value="F:acyltransferase activity, transferring groups other than amino-acyl groups"/>
    <property type="evidence" value="ECO:0007669"/>
    <property type="project" value="InterPro"/>
</dbReference>
<organism evidence="2 3">
    <name type="scientific">Caloranaerobacter azorensis</name>
    <dbReference type="NCBI Taxonomy" id="116090"/>
    <lineage>
        <taxon>Bacteria</taxon>
        <taxon>Bacillati</taxon>
        <taxon>Bacillota</taxon>
        <taxon>Tissierellia</taxon>
        <taxon>Tissierellales</taxon>
        <taxon>Thermohalobacteraceae</taxon>
        <taxon>Caloranaerobacter</taxon>
    </lineage>
</organism>
<evidence type="ECO:0000313" key="2">
    <source>
        <dbReference type="EMBL" id="QIB27497.1"/>
    </source>
</evidence>
<dbReference type="Gene3D" id="3.40.630.30">
    <property type="match status" value="1"/>
</dbReference>
<dbReference type="SUPFAM" id="SSF55729">
    <property type="entry name" value="Acyl-CoA N-acyltransferases (Nat)"/>
    <property type="match status" value="1"/>
</dbReference>
<sequence length="150" mass="17936">MNIKLIPAKEEHCDLLFKWVNDETVRKNSFNTNEIDYEQHKKWFENKIKSSNTFIYICYIDKKIPIGQIRVDMEDGIGFIDYSIDKKYRGQGYGTKLLKEIVNKFKNEVRNIRRLVGKVKIENIPSQKAFAKAGYRHEKKNDYIEYYIDL</sequence>
<dbReference type="InterPro" id="IPR000182">
    <property type="entry name" value="GNAT_dom"/>
</dbReference>
<dbReference type="Pfam" id="PF13302">
    <property type="entry name" value="Acetyltransf_3"/>
    <property type="match status" value="1"/>
</dbReference>
<evidence type="ECO:0000313" key="3">
    <source>
        <dbReference type="Proteomes" id="UP000464452"/>
    </source>
</evidence>
<dbReference type="EMBL" id="CP048617">
    <property type="protein sequence ID" value="QIB27497.1"/>
    <property type="molecule type" value="Genomic_DNA"/>
</dbReference>
<gene>
    <name evidence="2" type="ORF">G3A45_09460</name>
</gene>
<proteinExistence type="predicted"/>
<evidence type="ECO:0000259" key="1">
    <source>
        <dbReference type="PROSITE" id="PS51186"/>
    </source>
</evidence>
<dbReference type="PANTHER" id="PTHR43328:SF1">
    <property type="entry name" value="N-ACETYLTRANSFERASE DOMAIN-CONTAINING PROTEIN"/>
    <property type="match status" value="1"/>
</dbReference>
<dbReference type="PANTHER" id="PTHR43328">
    <property type="entry name" value="ACETYLTRANSFERASE-RELATED"/>
    <property type="match status" value="1"/>
</dbReference>
<dbReference type="CDD" id="cd04301">
    <property type="entry name" value="NAT_SF"/>
    <property type="match status" value="1"/>
</dbReference>
<dbReference type="AlphaFoldDB" id="A0A6P1YEI3"/>
<accession>A0A6P1YEI3</accession>
<feature type="domain" description="N-acetyltransferase" evidence="1">
    <location>
        <begin position="3"/>
        <end position="150"/>
    </location>
</feature>
<dbReference type="KEGG" id="cazo:G3A45_09460"/>